<keyword evidence="2" id="KW-0238">DNA-binding</keyword>
<protein>
    <submittedName>
        <fullName evidence="5">AraC family transcriptional regulator</fullName>
    </submittedName>
</protein>
<dbReference type="PRINTS" id="PR00032">
    <property type="entry name" value="HTHARAC"/>
</dbReference>
<dbReference type="Gene3D" id="1.10.10.60">
    <property type="entry name" value="Homeodomain-like"/>
    <property type="match status" value="2"/>
</dbReference>
<feature type="domain" description="HTH araC/xylS-type" evidence="4">
    <location>
        <begin position="193"/>
        <end position="294"/>
    </location>
</feature>
<reference evidence="5 6" key="1">
    <citation type="submission" date="2018-05" db="EMBL/GenBank/DDBJ databases">
        <title>Evolution of GPA BGCs.</title>
        <authorList>
            <person name="Waglechner N."/>
            <person name="Wright G.D."/>
        </authorList>
    </citation>
    <scope>NUCLEOTIDE SEQUENCE [LARGE SCALE GENOMIC DNA]</scope>
    <source>
        <strain evidence="5 6">A82846</strain>
    </source>
</reference>
<organism evidence="5 6">
    <name type="scientific">Kibdelosporangium aridum</name>
    <dbReference type="NCBI Taxonomy" id="2030"/>
    <lineage>
        <taxon>Bacteria</taxon>
        <taxon>Bacillati</taxon>
        <taxon>Actinomycetota</taxon>
        <taxon>Actinomycetes</taxon>
        <taxon>Pseudonocardiales</taxon>
        <taxon>Pseudonocardiaceae</taxon>
        <taxon>Kibdelosporangium</taxon>
    </lineage>
</organism>
<evidence type="ECO:0000313" key="5">
    <source>
        <dbReference type="EMBL" id="RSM79335.1"/>
    </source>
</evidence>
<dbReference type="SUPFAM" id="SSF46689">
    <property type="entry name" value="Homeodomain-like"/>
    <property type="match status" value="2"/>
</dbReference>
<dbReference type="OrthoDB" id="241790at2"/>
<dbReference type="InterPro" id="IPR020449">
    <property type="entry name" value="Tscrpt_reg_AraC-type_HTH"/>
</dbReference>
<dbReference type="PROSITE" id="PS01124">
    <property type="entry name" value="HTH_ARAC_FAMILY_2"/>
    <property type="match status" value="1"/>
</dbReference>
<dbReference type="PANTHER" id="PTHR11019">
    <property type="entry name" value="HTH-TYPE TRANSCRIPTIONAL REGULATOR NIMR"/>
    <property type="match status" value="1"/>
</dbReference>
<accession>A0A428Z1Z0</accession>
<dbReference type="InterPro" id="IPR009057">
    <property type="entry name" value="Homeodomain-like_sf"/>
</dbReference>
<evidence type="ECO:0000259" key="4">
    <source>
        <dbReference type="PROSITE" id="PS01124"/>
    </source>
</evidence>
<evidence type="ECO:0000313" key="6">
    <source>
        <dbReference type="Proteomes" id="UP000287547"/>
    </source>
</evidence>
<dbReference type="Pfam" id="PF12852">
    <property type="entry name" value="Cupin_6"/>
    <property type="match status" value="1"/>
</dbReference>
<sequence>MDTVSRLICLARLLAAVDKRCLLGRTTVMDVPAAGEGKASFHVLLDGECTVDLPTRQIVLKAGDALVLPNGEPHRVRTNGPGRPHGTVETPGASFDTIRSSHAEDGVIDLFCGHYHFGSGAGAILFRTLPDPLHVNFAASDVVEMLTTIMRREAIDAGTGTAIVLSALSSALLAMMLRRSGASVPLWTAVDDPRIRAVIDEVVLAPGDDWPIARLAKTASMSRATFIRHFTRTTGMTVGAFLTHVRLMMAAESLSSTDLTVAAIAGQVGYKSESAFSRAFREATGQTPAKFRRSAGSHVVEPHL</sequence>
<dbReference type="Pfam" id="PF12833">
    <property type="entry name" value="HTH_18"/>
    <property type="match status" value="1"/>
</dbReference>
<dbReference type="InterPro" id="IPR032783">
    <property type="entry name" value="AraC_lig"/>
</dbReference>
<dbReference type="AlphaFoldDB" id="A0A428Z1Z0"/>
<dbReference type="InterPro" id="IPR011051">
    <property type="entry name" value="RmlC_Cupin_sf"/>
</dbReference>
<keyword evidence="3" id="KW-0804">Transcription</keyword>
<comment type="caution">
    <text evidence="5">The sequence shown here is derived from an EMBL/GenBank/DDBJ whole genome shotgun (WGS) entry which is preliminary data.</text>
</comment>
<dbReference type="InterPro" id="IPR014710">
    <property type="entry name" value="RmlC-like_jellyroll"/>
</dbReference>
<dbReference type="Proteomes" id="UP000287547">
    <property type="component" value="Unassembled WGS sequence"/>
</dbReference>
<name>A0A428Z1Z0_KIBAR</name>
<evidence type="ECO:0000256" key="2">
    <source>
        <dbReference type="ARBA" id="ARBA00023125"/>
    </source>
</evidence>
<gene>
    <name evidence="5" type="ORF">DMH04_31785</name>
</gene>
<dbReference type="InterPro" id="IPR018060">
    <property type="entry name" value="HTH_AraC"/>
</dbReference>
<dbReference type="GO" id="GO:0043565">
    <property type="term" value="F:sequence-specific DNA binding"/>
    <property type="evidence" value="ECO:0007669"/>
    <property type="project" value="InterPro"/>
</dbReference>
<dbReference type="EMBL" id="QHKI01000033">
    <property type="protein sequence ID" value="RSM79335.1"/>
    <property type="molecule type" value="Genomic_DNA"/>
</dbReference>
<dbReference type="GO" id="GO:0003700">
    <property type="term" value="F:DNA-binding transcription factor activity"/>
    <property type="evidence" value="ECO:0007669"/>
    <property type="project" value="InterPro"/>
</dbReference>
<proteinExistence type="predicted"/>
<dbReference type="SUPFAM" id="SSF51182">
    <property type="entry name" value="RmlC-like cupins"/>
    <property type="match status" value="1"/>
</dbReference>
<dbReference type="PANTHER" id="PTHR11019:SF159">
    <property type="entry name" value="TRANSCRIPTIONAL REGULATOR-RELATED"/>
    <property type="match status" value="1"/>
</dbReference>
<dbReference type="SMART" id="SM00342">
    <property type="entry name" value="HTH_ARAC"/>
    <property type="match status" value="1"/>
</dbReference>
<dbReference type="Gene3D" id="2.60.120.10">
    <property type="entry name" value="Jelly Rolls"/>
    <property type="match status" value="1"/>
</dbReference>
<evidence type="ECO:0000256" key="1">
    <source>
        <dbReference type="ARBA" id="ARBA00023015"/>
    </source>
</evidence>
<keyword evidence="1" id="KW-0805">Transcription regulation</keyword>
<evidence type="ECO:0000256" key="3">
    <source>
        <dbReference type="ARBA" id="ARBA00023163"/>
    </source>
</evidence>
<dbReference type="RefSeq" id="WP_037250691.1">
    <property type="nucleotide sequence ID" value="NZ_QHKI01000033.1"/>
</dbReference>